<evidence type="ECO:0000313" key="3">
    <source>
        <dbReference type="EMBL" id="KFM64880.1"/>
    </source>
</evidence>
<organism evidence="3 4">
    <name type="scientific">Stegodyphus mimosarum</name>
    <name type="common">African social velvet spider</name>
    <dbReference type="NCBI Taxonomy" id="407821"/>
    <lineage>
        <taxon>Eukaryota</taxon>
        <taxon>Metazoa</taxon>
        <taxon>Ecdysozoa</taxon>
        <taxon>Arthropoda</taxon>
        <taxon>Chelicerata</taxon>
        <taxon>Arachnida</taxon>
        <taxon>Araneae</taxon>
        <taxon>Araneomorphae</taxon>
        <taxon>Entelegynae</taxon>
        <taxon>Eresoidea</taxon>
        <taxon>Eresidae</taxon>
        <taxon>Stegodyphus</taxon>
    </lineage>
</organism>
<dbReference type="Proteomes" id="UP000054359">
    <property type="component" value="Unassembled WGS sequence"/>
</dbReference>
<protein>
    <submittedName>
        <fullName evidence="3">Zinc finger protein 423</fullName>
    </submittedName>
</protein>
<dbReference type="AlphaFoldDB" id="A0A087TIE1"/>
<dbReference type="SMART" id="SM00355">
    <property type="entry name" value="ZnF_C2H2"/>
    <property type="match status" value="2"/>
</dbReference>
<dbReference type="GO" id="GO:0008270">
    <property type="term" value="F:zinc ion binding"/>
    <property type="evidence" value="ECO:0007669"/>
    <property type="project" value="UniProtKB-KW"/>
</dbReference>
<dbReference type="STRING" id="407821.A0A087TIE1"/>
<dbReference type="PROSITE" id="PS50157">
    <property type="entry name" value="ZINC_FINGER_C2H2_2"/>
    <property type="match status" value="1"/>
</dbReference>
<dbReference type="Pfam" id="PF00096">
    <property type="entry name" value="zf-C2H2"/>
    <property type="match status" value="1"/>
</dbReference>
<reference evidence="3 4" key="1">
    <citation type="submission" date="2013-11" db="EMBL/GenBank/DDBJ databases">
        <title>Genome sequencing of Stegodyphus mimosarum.</title>
        <authorList>
            <person name="Bechsgaard J."/>
        </authorList>
    </citation>
    <scope>NUCLEOTIDE SEQUENCE [LARGE SCALE GENOMIC DNA]</scope>
</reference>
<gene>
    <name evidence="3" type="ORF">X975_23829</name>
</gene>
<accession>A0A087TIE1</accession>
<dbReference type="Gene3D" id="3.30.160.60">
    <property type="entry name" value="Classic Zinc Finger"/>
    <property type="match status" value="1"/>
</dbReference>
<dbReference type="InterPro" id="IPR013087">
    <property type="entry name" value="Znf_C2H2_type"/>
</dbReference>
<keyword evidence="4" id="KW-1185">Reference proteome</keyword>
<name>A0A087TIE1_STEMI</name>
<keyword evidence="1" id="KW-0479">Metal-binding</keyword>
<proteinExistence type="predicted"/>
<feature type="domain" description="C2H2-type" evidence="2">
    <location>
        <begin position="97"/>
        <end position="125"/>
    </location>
</feature>
<feature type="non-terminal residue" evidence="3">
    <location>
        <position position="137"/>
    </location>
</feature>
<dbReference type="EMBL" id="KK115348">
    <property type="protein sequence ID" value="KFM64880.1"/>
    <property type="molecule type" value="Genomic_DNA"/>
</dbReference>
<evidence type="ECO:0000259" key="2">
    <source>
        <dbReference type="PROSITE" id="PS50157"/>
    </source>
</evidence>
<keyword evidence="1" id="KW-0863">Zinc-finger</keyword>
<keyword evidence="1" id="KW-0862">Zinc</keyword>
<evidence type="ECO:0000313" key="4">
    <source>
        <dbReference type="Proteomes" id="UP000054359"/>
    </source>
</evidence>
<evidence type="ECO:0000256" key="1">
    <source>
        <dbReference type="PROSITE-ProRule" id="PRU00042"/>
    </source>
</evidence>
<dbReference type="OrthoDB" id="6432158at2759"/>
<dbReference type="PROSITE" id="PS00028">
    <property type="entry name" value="ZINC_FINGER_C2H2_1"/>
    <property type="match status" value="1"/>
</dbReference>
<sequence>MKLTCGFCSKSDFPSFESLQLHVQVLHVPTGGTDSALAASIRSLQSLLHKRPPQNSHAENMLGFPNLDCDSSFSALHMLQKHAALGESLMLKRPSDIYCSQCNIGFTSSAALLDHVQMVHETSGPNVSRSSSSPVSN</sequence>